<dbReference type="SMART" id="SM00886">
    <property type="entry name" value="Dabb"/>
    <property type="match status" value="1"/>
</dbReference>
<dbReference type="InterPro" id="IPR013097">
    <property type="entry name" value="Dabb"/>
</dbReference>
<evidence type="ECO:0000259" key="1">
    <source>
        <dbReference type="PROSITE" id="PS51502"/>
    </source>
</evidence>
<sequence>MLIHQVFFHFREGLPPDELTTVKHSLLAMKEVIAEIREARWRVNTSREERDCGFKYGITLAFDGQRELDAYLTHPHHQDVCRRDLFPALASIHKGLMVFDYQE</sequence>
<dbReference type="PROSITE" id="PS51502">
    <property type="entry name" value="S_R_A_B_BARREL"/>
    <property type="match status" value="1"/>
</dbReference>
<name>A0ABY2SGL9_9HYPH</name>
<protein>
    <submittedName>
        <fullName evidence="2">Dabb family protein</fullName>
    </submittedName>
</protein>
<dbReference type="SUPFAM" id="SSF54909">
    <property type="entry name" value="Dimeric alpha+beta barrel"/>
    <property type="match status" value="1"/>
</dbReference>
<proteinExistence type="predicted"/>
<dbReference type="Pfam" id="PF07876">
    <property type="entry name" value="Dabb"/>
    <property type="match status" value="1"/>
</dbReference>
<dbReference type="InterPro" id="IPR011008">
    <property type="entry name" value="Dimeric_a/b-barrel"/>
</dbReference>
<comment type="caution">
    <text evidence="2">The sequence shown here is derived from an EMBL/GenBank/DDBJ whole genome shotgun (WGS) entry which is preliminary data.</text>
</comment>
<accession>A0ABY2SGL9</accession>
<evidence type="ECO:0000313" key="3">
    <source>
        <dbReference type="Proteomes" id="UP000305202"/>
    </source>
</evidence>
<evidence type="ECO:0000313" key="2">
    <source>
        <dbReference type="EMBL" id="TKI03365.1"/>
    </source>
</evidence>
<dbReference type="Proteomes" id="UP000305202">
    <property type="component" value="Unassembled WGS sequence"/>
</dbReference>
<gene>
    <name evidence="2" type="ORF">FCN80_21905</name>
</gene>
<feature type="domain" description="Stress-response A/B barrel" evidence="1">
    <location>
        <begin position="2"/>
        <end position="101"/>
    </location>
</feature>
<dbReference type="RefSeq" id="WP_136992470.1">
    <property type="nucleotide sequence ID" value="NZ_SZPQ01000046.1"/>
</dbReference>
<dbReference type="Gene3D" id="3.30.70.100">
    <property type="match status" value="1"/>
</dbReference>
<organism evidence="2 3">
    <name type="scientific">Martelella alba</name>
    <dbReference type="NCBI Taxonomy" id="2590451"/>
    <lineage>
        <taxon>Bacteria</taxon>
        <taxon>Pseudomonadati</taxon>
        <taxon>Pseudomonadota</taxon>
        <taxon>Alphaproteobacteria</taxon>
        <taxon>Hyphomicrobiales</taxon>
        <taxon>Aurantimonadaceae</taxon>
        <taxon>Martelella</taxon>
    </lineage>
</organism>
<dbReference type="EMBL" id="SZPQ01000046">
    <property type="protein sequence ID" value="TKI03365.1"/>
    <property type="molecule type" value="Genomic_DNA"/>
</dbReference>
<keyword evidence="3" id="KW-1185">Reference proteome</keyword>
<reference evidence="2 3" key="1">
    <citation type="submission" date="2019-04" db="EMBL/GenBank/DDBJ databases">
        <authorList>
            <person name="Li M."/>
            <person name="Gao C."/>
        </authorList>
    </citation>
    <scope>NUCLEOTIDE SEQUENCE [LARGE SCALE GENOMIC DNA]</scope>
    <source>
        <strain evidence="2 3">BGMRC 2031</strain>
    </source>
</reference>